<proteinExistence type="predicted"/>
<accession>A0A7C9DUY6</accession>
<keyword evidence="1" id="KW-0812">Transmembrane</keyword>
<feature type="transmembrane region" description="Helical" evidence="1">
    <location>
        <begin position="65"/>
        <end position="90"/>
    </location>
</feature>
<reference evidence="2" key="1">
    <citation type="journal article" date="2013" name="J. Plant Res.">
        <title>Effect of fungi and light on seed germination of three Opuntia species from semiarid lands of central Mexico.</title>
        <authorList>
            <person name="Delgado-Sanchez P."/>
            <person name="Jimenez-Bremont J.F."/>
            <person name="Guerrero-Gonzalez Mde L."/>
            <person name="Flores J."/>
        </authorList>
    </citation>
    <scope>NUCLEOTIDE SEQUENCE</scope>
    <source>
        <tissue evidence="2">Cladode</tissue>
    </source>
</reference>
<organism evidence="2">
    <name type="scientific">Opuntia streptacantha</name>
    <name type="common">Prickly pear cactus</name>
    <name type="synonym">Opuntia cardona</name>
    <dbReference type="NCBI Taxonomy" id="393608"/>
    <lineage>
        <taxon>Eukaryota</taxon>
        <taxon>Viridiplantae</taxon>
        <taxon>Streptophyta</taxon>
        <taxon>Embryophyta</taxon>
        <taxon>Tracheophyta</taxon>
        <taxon>Spermatophyta</taxon>
        <taxon>Magnoliopsida</taxon>
        <taxon>eudicotyledons</taxon>
        <taxon>Gunneridae</taxon>
        <taxon>Pentapetalae</taxon>
        <taxon>Caryophyllales</taxon>
        <taxon>Cactineae</taxon>
        <taxon>Cactaceae</taxon>
        <taxon>Opuntioideae</taxon>
        <taxon>Opuntia</taxon>
    </lineage>
</organism>
<evidence type="ECO:0000313" key="2">
    <source>
        <dbReference type="EMBL" id="MBA4650807.1"/>
    </source>
</evidence>
<name>A0A7C9DUY6_OPUST</name>
<evidence type="ECO:0000256" key="1">
    <source>
        <dbReference type="SAM" id="Phobius"/>
    </source>
</evidence>
<dbReference type="AlphaFoldDB" id="A0A7C9DUY6"/>
<reference evidence="2" key="2">
    <citation type="submission" date="2020-07" db="EMBL/GenBank/DDBJ databases">
        <authorList>
            <person name="Vera ALvarez R."/>
            <person name="Arias-Moreno D.M."/>
            <person name="Jimenez-Jacinto V."/>
            <person name="Jimenez-Bremont J.F."/>
            <person name="Swaminathan K."/>
            <person name="Moose S.P."/>
            <person name="Guerrero-Gonzalez M.L."/>
            <person name="Marino-Ramirez L."/>
            <person name="Landsman D."/>
            <person name="Rodriguez-Kessler M."/>
            <person name="Delgado-Sanchez P."/>
        </authorList>
    </citation>
    <scope>NUCLEOTIDE SEQUENCE</scope>
    <source>
        <tissue evidence="2">Cladode</tissue>
    </source>
</reference>
<keyword evidence="1" id="KW-1133">Transmembrane helix</keyword>
<sequence>MMEDGGLSSLLKNQTLERFFDTKPQSYSKVAGTMATEGVAGKPETATEGEDYADDDGWLSVLISWIRIVACFLTMMVTTFVWAVIMLALLPWPYERIRQGNIYGHLTGRLMVSNRLLSCNVNIFLTDFASDFYV</sequence>
<protein>
    <submittedName>
        <fullName evidence="2">Uncharacterized protein</fullName>
    </submittedName>
</protein>
<keyword evidence="1" id="KW-0472">Membrane</keyword>
<dbReference type="EMBL" id="GISG01166976">
    <property type="protein sequence ID" value="MBA4650807.1"/>
    <property type="molecule type" value="Transcribed_RNA"/>
</dbReference>